<comment type="caution">
    <text evidence="1">The sequence shown here is derived from an EMBL/GenBank/DDBJ whole genome shotgun (WGS) entry which is preliminary data.</text>
</comment>
<name>A0A834CJ16_ORYME</name>
<organism evidence="1 2">
    <name type="scientific">Oryzias melastigma</name>
    <name type="common">Marine medaka</name>
    <dbReference type="NCBI Taxonomy" id="30732"/>
    <lineage>
        <taxon>Eukaryota</taxon>
        <taxon>Metazoa</taxon>
        <taxon>Chordata</taxon>
        <taxon>Craniata</taxon>
        <taxon>Vertebrata</taxon>
        <taxon>Euteleostomi</taxon>
        <taxon>Actinopterygii</taxon>
        <taxon>Neopterygii</taxon>
        <taxon>Teleostei</taxon>
        <taxon>Neoteleostei</taxon>
        <taxon>Acanthomorphata</taxon>
        <taxon>Ovalentaria</taxon>
        <taxon>Atherinomorphae</taxon>
        <taxon>Beloniformes</taxon>
        <taxon>Adrianichthyidae</taxon>
        <taxon>Oryziinae</taxon>
        <taxon>Oryzias</taxon>
    </lineage>
</organism>
<dbReference type="Proteomes" id="UP000646548">
    <property type="component" value="Unassembled WGS sequence"/>
</dbReference>
<dbReference type="AlphaFoldDB" id="A0A834CJ16"/>
<evidence type="ECO:0000313" key="1">
    <source>
        <dbReference type="EMBL" id="KAF6729423.1"/>
    </source>
</evidence>
<accession>A0A834CJ16</accession>
<reference evidence="1" key="1">
    <citation type="journal article" name="BMC Genomics">
        <title>Long-read sequencing and de novo genome assembly of marine medaka (Oryzias melastigma).</title>
        <authorList>
            <person name="Liang P."/>
            <person name="Saqib H.S.A."/>
            <person name="Ni X."/>
            <person name="Shen Y."/>
        </authorList>
    </citation>
    <scope>NUCLEOTIDE SEQUENCE</scope>
    <source>
        <strain evidence="1">Bigg-433</strain>
    </source>
</reference>
<evidence type="ECO:0000313" key="2">
    <source>
        <dbReference type="Proteomes" id="UP000646548"/>
    </source>
</evidence>
<protein>
    <submittedName>
        <fullName evidence="1">Uncharacterized protein</fullName>
    </submittedName>
</protein>
<proteinExistence type="predicted"/>
<sequence>MNQFIPVSEDSPAVRTMKMSPMRTGFPASGLHFLSDILFTGRNVCPSCEGTLIPGGSFHDSQRFGTFLL</sequence>
<gene>
    <name evidence="1" type="ORF">FQA47_025639</name>
</gene>
<dbReference type="EMBL" id="WKFB01000254">
    <property type="protein sequence ID" value="KAF6729423.1"/>
    <property type="molecule type" value="Genomic_DNA"/>
</dbReference>